<dbReference type="STRING" id="1283841.A0A084QR23"/>
<dbReference type="GO" id="GO:0043541">
    <property type="term" value="C:UDP-N-acetylglucosamine transferase complex"/>
    <property type="evidence" value="ECO:0007669"/>
    <property type="project" value="TreeGrafter"/>
</dbReference>
<dbReference type="PANTHER" id="PTHR47043:SF1">
    <property type="entry name" value="UDP-N-ACETYLGLUCOSAMINE TRANSFERASE SUBUNIT ALG13"/>
    <property type="match status" value="1"/>
</dbReference>
<dbReference type="InterPro" id="IPR007235">
    <property type="entry name" value="Glyco_trans_28_C"/>
</dbReference>
<evidence type="ECO:0000256" key="6">
    <source>
        <dbReference type="ARBA" id="ARBA00048184"/>
    </source>
</evidence>
<evidence type="ECO:0000256" key="2">
    <source>
        <dbReference type="ARBA" id="ARBA00012614"/>
    </source>
</evidence>
<organism evidence="9 10">
    <name type="scientific">Stachybotrys chlorohalonatus (strain IBT 40285)</name>
    <dbReference type="NCBI Taxonomy" id="1283841"/>
    <lineage>
        <taxon>Eukaryota</taxon>
        <taxon>Fungi</taxon>
        <taxon>Dikarya</taxon>
        <taxon>Ascomycota</taxon>
        <taxon>Pezizomycotina</taxon>
        <taxon>Sordariomycetes</taxon>
        <taxon>Hypocreomycetidae</taxon>
        <taxon>Hypocreales</taxon>
        <taxon>Stachybotryaceae</taxon>
        <taxon>Stachybotrys</taxon>
    </lineage>
</organism>
<dbReference type="EMBL" id="KL660461">
    <property type="protein sequence ID" value="KFA66408.1"/>
    <property type="molecule type" value="Genomic_DNA"/>
</dbReference>
<dbReference type="Proteomes" id="UP000028524">
    <property type="component" value="Unassembled WGS sequence"/>
</dbReference>
<evidence type="ECO:0000256" key="5">
    <source>
        <dbReference type="ARBA" id="ARBA00032061"/>
    </source>
</evidence>
<proteinExistence type="inferred from homology"/>
<dbReference type="GO" id="GO:0006488">
    <property type="term" value="P:dolichol-linked oligosaccharide biosynthetic process"/>
    <property type="evidence" value="ECO:0007669"/>
    <property type="project" value="TreeGrafter"/>
</dbReference>
<dbReference type="OrthoDB" id="20273at2759"/>
<gene>
    <name evidence="7" type="primary">ALG13</name>
    <name evidence="9" type="ORF">S40285_01297</name>
</gene>
<comment type="catalytic activity">
    <reaction evidence="6">
        <text>an N-acetyl-alpha-D-glucosaminyl-diphospho-di-trans,poly-cis-dolichol + UDP-N-acetyl-alpha-D-glucosamine = an N,N'-diacetylchitobiosyl-diphospho-di-trans,poly-cis-dolichol + UDP + H(+)</text>
        <dbReference type="Rhea" id="RHEA:23380"/>
        <dbReference type="Rhea" id="RHEA-COMP:19507"/>
        <dbReference type="Rhea" id="RHEA-COMP:19510"/>
        <dbReference type="ChEBI" id="CHEBI:15378"/>
        <dbReference type="ChEBI" id="CHEBI:57269"/>
        <dbReference type="ChEBI" id="CHEBI:57705"/>
        <dbReference type="ChEBI" id="CHEBI:58223"/>
        <dbReference type="ChEBI" id="CHEBI:58427"/>
        <dbReference type="EC" id="2.4.1.141"/>
    </reaction>
</comment>
<dbReference type="HOGENOM" id="CLU_085408_2_1_1"/>
<comment type="similarity">
    <text evidence="7">Belongs to the glycosyltransferase 28 family.</text>
</comment>
<evidence type="ECO:0000259" key="8">
    <source>
        <dbReference type="Pfam" id="PF04101"/>
    </source>
</evidence>
<dbReference type="InParanoid" id="A0A084QR23"/>
<comment type="function">
    <text evidence="4 7">Involved in protein N-glycosylation. Essential for the second step of the dolichol-linked oligosaccharide pathway.</text>
</comment>
<accession>A0A084QR23</accession>
<name>A0A084QR23_STAC4</name>
<evidence type="ECO:0000256" key="7">
    <source>
        <dbReference type="RuleBase" id="RU362128"/>
    </source>
</evidence>
<dbReference type="OMA" id="ILDAWKM"/>
<dbReference type="SUPFAM" id="SSF53756">
    <property type="entry name" value="UDP-Glycosyltransferase/glycogen phosphorylase"/>
    <property type="match status" value="1"/>
</dbReference>
<evidence type="ECO:0000256" key="4">
    <source>
        <dbReference type="ARBA" id="ARBA00024804"/>
    </source>
</evidence>
<comment type="subcellular location">
    <subcellularLocation>
        <location evidence="7">Endoplasmic reticulum</location>
    </subcellularLocation>
</comment>
<dbReference type="InterPro" id="IPR052474">
    <property type="entry name" value="UDP-GlcNAc_transferase"/>
</dbReference>
<dbReference type="Pfam" id="PF04101">
    <property type="entry name" value="Glyco_tran_28_C"/>
    <property type="match status" value="1"/>
</dbReference>
<evidence type="ECO:0000256" key="1">
    <source>
        <dbReference type="ARBA" id="ARBA00011198"/>
    </source>
</evidence>
<dbReference type="AlphaFoldDB" id="A0A084QR23"/>
<protein>
    <recommendedName>
        <fullName evidence="3 7">UDP-N-acetylglucosamine transferase subunit ALG13</fullName>
        <ecNumber evidence="2 7">2.4.1.141</ecNumber>
    </recommendedName>
    <alternativeName>
        <fullName evidence="5 7">Asparagine-linked glycosylation protein 13</fullName>
    </alternativeName>
</protein>
<feature type="domain" description="Glycosyl transferase family 28 C-terminal" evidence="8">
    <location>
        <begin position="12"/>
        <end position="172"/>
    </location>
</feature>
<evidence type="ECO:0000313" key="10">
    <source>
        <dbReference type="Proteomes" id="UP000028524"/>
    </source>
</evidence>
<dbReference type="FunCoup" id="A0A084QR23">
    <property type="interactions" value="307"/>
</dbReference>
<comment type="subunit">
    <text evidence="1 7">Heterodimer with ALG14 to form a functional enzyme.</text>
</comment>
<keyword evidence="7" id="KW-0328">Glycosyltransferase</keyword>
<evidence type="ECO:0000256" key="3">
    <source>
        <dbReference type="ARBA" id="ARBA00017468"/>
    </source>
</evidence>
<dbReference type="EC" id="2.4.1.141" evidence="2 7"/>
<reference evidence="9 10" key="1">
    <citation type="journal article" date="2014" name="BMC Genomics">
        <title>Comparative genome sequencing reveals chemotype-specific gene clusters in the toxigenic black mold Stachybotrys.</title>
        <authorList>
            <person name="Semeiks J."/>
            <person name="Borek D."/>
            <person name="Otwinowski Z."/>
            <person name="Grishin N.V."/>
        </authorList>
    </citation>
    <scope>NUCLEOTIDE SEQUENCE [LARGE SCALE GENOMIC DNA]</scope>
    <source>
        <strain evidence="9 10">IBT 40285</strain>
    </source>
</reference>
<dbReference type="GO" id="GO:0004577">
    <property type="term" value="F:N-acetylglucosaminyldiphosphodolichol N-acetylglucosaminyltransferase activity"/>
    <property type="evidence" value="ECO:0007669"/>
    <property type="project" value="UniProtKB-EC"/>
</dbReference>
<sequence>MSTASKPLDRFCLVTVGATVGFKSLTQIALDPAFWHFLRSRNFTHLRVQCGPDIQWATSLLHERQADIPANLDVDVFGVRNNLMKEEMSLCKSISGSRLQGLVIAHAGTGTILDAWKLGLPLVVVPNESLLDDHQTEMAKHLATEGYATMSTSELDDLQGAIRKSELLSEENKTRWPPHEVAPKQMPTLRLWEIAPTDVEKEEDAQMVHD</sequence>
<keyword evidence="10" id="KW-1185">Reference proteome</keyword>
<keyword evidence="7" id="KW-0808">Transferase</keyword>
<dbReference type="PANTHER" id="PTHR47043">
    <property type="entry name" value="UDP-N-ACETYLGLUCOSAMINE TRANSFERASE SUBUNIT ALG13"/>
    <property type="match status" value="1"/>
</dbReference>
<dbReference type="Gene3D" id="3.40.50.2000">
    <property type="entry name" value="Glycogen Phosphorylase B"/>
    <property type="match status" value="1"/>
</dbReference>
<evidence type="ECO:0000313" key="9">
    <source>
        <dbReference type="EMBL" id="KFA66408.1"/>
    </source>
</evidence>
<keyword evidence="7" id="KW-0256">Endoplasmic reticulum</keyword>